<dbReference type="KEGG" id="dzi:111302553"/>
<evidence type="ECO:0000313" key="8">
    <source>
        <dbReference type="Proteomes" id="UP000515121"/>
    </source>
</evidence>
<dbReference type="Pfam" id="PF00153">
    <property type="entry name" value="Mito_carr"/>
    <property type="match status" value="1"/>
</dbReference>
<evidence type="ECO:0000313" key="9">
    <source>
        <dbReference type="RefSeq" id="XP_022754149.1"/>
    </source>
</evidence>
<keyword evidence="4 5" id="KW-0472">Membrane</keyword>
<evidence type="ECO:0000256" key="1">
    <source>
        <dbReference type="ARBA" id="ARBA00004141"/>
    </source>
</evidence>
<dbReference type="Proteomes" id="UP000515121">
    <property type="component" value="Unplaced"/>
</dbReference>
<evidence type="ECO:0000256" key="3">
    <source>
        <dbReference type="ARBA" id="ARBA00022737"/>
    </source>
</evidence>
<keyword evidence="2 5" id="KW-0812">Transmembrane</keyword>
<keyword evidence="6" id="KW-0813">Transport</keyword>
<dbReference type="OrthoDB" id="1728544at2759"/>
<proteinExistence type="inferred from homology"/>
<protein>
    <submittedName>
        <fullName evidence="9">Mitochondrial adenine nucleotide transporter ADNT1-like</fullName>
    </submittedName>
</protein>
<keyword evidence="3" id="KW-0677">Repeat</keyword>
<dbReference type="PANTHER" id="PTHR24089">
    <property type="entry name" value="SOLUTE CARRIER FAMILY 25"/>
    <property type="match status" value="1"/>
</dbReference>
<gene>
    <name evidence="9" type="primary">LOC111302553</name>
</gene>
<feature type="repeat" description="Solcar" evidence="5">
    <location>
        <begin position="45"/>
        <end position="127"/>
    </location>
</feature>
<evidence type="ECO:0000256" key="6">
    <source>
        <dbReference type="RuleBase" id="RU000488"/>
    </source>
</evidence>
<keyword evidence="8" id="KW-1185">Reference proteome</keyword>
<sequence>MSKGNGTNCTRMIPNSAVEFFSYEEASKGILYFYRQQSGNEDAQLTPLLRLGAGSCAGIIVMSATYPMDITEKSPHQYKGIFHALSTVLWEEGLHALYKGWLPSIIGATYARKMSCISGLLELVFVCWFLYGIYLFIAKQLKSNVPHVGLNFVVYESLKDWLLKSNHLG</sequence>
<accession>A0A6P5ZMV1</accession>
<evidence type="ECO:0000256" key="2">
    <source>
        <dbReference type="ARBA" id="ARBA00022692"/>
    </source>
</evidence>
<dbReference type="InterPro" id="IPR018108">
    <property type="entry name" value="MCP_transmembrane"/>
</dbReference>
<dbReference type="GO" id="GO:0016020">
    <property type="term" value="C:membrane"/>
    <property type="evidence" value="ECO:0007669"/>
    <property type="project" value="UniProtKB-SubCell"/>
</dbReference>
<dbReference type="RefSeq" id="XP_022754149.1">
    <property type="nucleotide sequence ID" value="XM_022898414.1"/>
</dbReference>
<dbReference type="SUPFAM" id="SSF103506">
    <property type="entry name" value="Mitochondrial carrier"/>
    <property type="match status" value="1"/>
</dbReference>
<organism evidence="8 9">
    <name type="scientific">Durio zibethinus</name>
    <name type="common">Durian</name>
    <dbReference type="NCBI Taxonomy" id="66656"/>
    <lineage>
        <taxon>Eukaryota</taxon>
        <taxon>Viridiplantae</taxon>
        <taxon>Streptophyta</taxon>
        <taxon>Embryophyta</taxon>
        <taxon>Tracheophyta</taxon>
        <taxon>Spermatophyta</taxon>
        <taxon>Magnoliopsida</taxon>
        <taxon>eudicotyledons</taxon>
        <taxon>Gunneridae</taxon>
        <taxon>Pentapetalae</taxon>
        <taxon>rosids</taxon>
        <taxon>malvids</taxon>
        <taxon>Malvales</taxon>
        <taxon>Malvaceae</taxon>
        <taxon>Helicteroideae</taxon>
        <taxon>Durio</taxon>
    </lineage>
</organism>
<feature type="transmembrane region" description="Helical" evidence="7">
    <location>
        <begin position="120"/>
        <end position="137"/>
    </location>
</feature>
<comment type="similarity">
    <text evidence="6">Belongs to the mitochondrial carrier (TC 2.A.29) family.</text>
</comment>
<evidence type="ECO:0000256" key="4">
    <source>
        <dbReference type="ARBA" id="ARBA00023136"/>
    </source>
</evidence>
<dbReference type="AlphaFoldDB" id="A0A6P5ZMV1"/>
<name>A0A6P5ZMV1_DURZI</name>
<dbReference type="InterPro" id="IPR023395">
    <property type="entry name" value="MCP_dom_sf"/>
</dbReference>
<comment type="subcellular location">
    <subcellularLocation>
        <location evidence="1">Membrane</location>
        <topology evidence="1">Multi-pass membrane protein</topology>
    </subcellularLocation>
</comment>
<dbReference type="Gene3D" id="1.50.40.10">
    <property type="entry name" value="Mitochondrial carrier domain"/>
    <property type="match status" value="1"/>
</dbReference>
<evidence type="ECO:0000256" key="5">
    <source>
        <dbReference type="PROSITE-ProRule" id="PRU00282"/>
    </source>
</evidence>
<dbReference type="GeneID" id="111302553"/>
<dbReference type="PROSITE" id="PS50920">
    <property type="entry name" value="SOLCAR"/>
    <property type="match status" value="1"/>
</dbReference>
<evidence type="ECO:0000256" key="7">
    <source>
        <dbReference type="SAM" id="Phobius"/>
    </source>
</evidence>
<keyword evidence="7" id="KW-1133">Transmembrane helix</keyword>
<reference evidence="9" key="1">
    <citation type="submission" date="2025-08" db="UniProtKB">
        <authorList>
            <consortium name="RefSeq"/>
        </authorList>
    </citation>
    <scope>IDENTIFICATION</scope>
    <source>
        <tissue evidence="9">Fruit stalk</tissue>
    </source>
</reference>